<dbReference type="Gene3D" id="1.20.120.1630">
    <property type="match status" value="1"/>
</dbReference>
<gene>
    <name evidence="17" type="ORF">CUNI_LOCUS2208</name>
</gene>
<name>A0A8S3YNY9_9EUPU</name>
<reference evidence="17" key="1">
    <citation type="submission" date="2021-04" db="EMBL/GenBank/DDBJ databases">
        <authorList>
            <consortium name="Molecular Ecology Group"/>
        </authorList>
    </citation>
    <scope>NUCLEOTIDE SEQUENCE</scope>
</reference>
<keyword evidence="4" id="KW-0444">Lipid biosynthesis</keyword>
<feature type="transmembrane region" description="Helical" evidence="16">
    <location>
        <begin position="111"/>
        <end position="135"/>
    </location>
</feature>
<evidence type="ECO:0000256" key="7">
    <source>
        <dbReference type="ARBA" id="ARBA00022955"/>
    </source>
</evidence>
<proteinExistence type="inferred from homology"/>
<dbReference type="FunFam" id="1.20.120.1630:FF:000013">
    <property type="entry name" value="Lamin-B receptor-like Protein"/>
    <property type="match status" value="1"/>
</dbReference>
<accession>A0A8S3YNY9</accession>
<evidence type="ECO:0000256" key="6">
    <source>
        <dbReference type="ARBA" id="ARBA00022778"/>
    </source>
</evidence>
<comment type="caution">
    <text evidence="17">The sequence shown here is derived from an EMBL/GenBank/DDBJ whole genome shotgun (WGS) entry which is preliminary data.</text>
</comment>
<keyword evidence="14" id="KW-0753">Steroid metabolism</keyword>
<dbReference type="AlphaFoldDB" id="A0A8S3YNY9"/>
<keyword evidence="10" id="KW-0756">Sterol biosynthesis</keyword>
<keyword evidence="18" id="KW-1185">Reference proteome</keyword>
<comment type="similarity">
    <text evidence="3">Belongs to the ERG4/ERG24 family.</text>
</comment>
<feature type="transmembrane region" description="Helical" evidence="16">
    <location>
        <begin position="311"/>
        <end position="330"/>
    </location>
</feature>
<evidence type="ECO:0000256" key="8">
    <source>
        <dbReference type="ARBA" id="ARBA00022989"/>
    </source>
</evidence>
<evidence type="ECO:0000256" key="3">
    <source>
        <dbReference type="ARBA" id="ARBA00005402"/>
    </source>
</evidence>
<sequence>AAARKLLASQSNSQVKPSSGADIEERTLTKRTVVSSLYASESSSGQEFASVTPFRASSRIAALIEKEKEESSRLREQLKSELLSNIITPPHHRVDAGVESKQPHYEFFGPLGAFLIIILLPVFLIWVSFACLQGKAGISTFSTQQIALLFDVEAALIYLAWFFFQALLAVLPVGCVVEGQPLKSGGRLKYRCNGMLAAVISLLLLGAAVYFQLPVTSIVDKYIGLVTTGIIFSFILSACLFISSTFVSKKKLAPGGCTGNIVYDFFVGRELNPRVGMLDLKFFLELRPGLIGWMILDWILVLKAYQETGTILPSLILVSMFQTLYILDALWFEDAFLTTLEIAHDGCGFLLIFGGLAWMPFFYSLQPLYLYRNSFTLPWYCLVPIALLQIVGFYIYRKSQLEKIHFKRDIKHHTTSAFDSLPTETSRRILISGWWSVCQKPMYLGDLMLTLSWSLTTGFGSLIPYFYVIYLLVFLVYRERRDDAKCRKKYGASWDRYCQQVKYRIVPYIY</sequence>
<evidence type="ECO:0000256" key="10">
    <source>
        <dbReference type="ARBA" id="ARBA00023011"/>
    </source>
</evidence>
<evidence type="ECO:0000256" key="16">
    <source>
        <dbReference type="SAM" id="Phobius"/>
    </source>
</evidence>
<dbReference type="GO" id="GO:0006695">
    <property type="term" value="P:cholesterol biosynthetic process"/>
    <property type="evidence" value="ECO:0007669"/>
    <property type="project" value="UniProtKB-KW"/>
</dbReference>
<keyword evidence="9" id="KW-0560">Oxidoreductase</keyword>
<dbReference type="InterPro" id="IPR001171">
    <property type="entry name" value="ERG24_DHCR-like"/>
</dbReference>
<dbReference type="GO" id="GO:0050613">
    <property type="term" value="F:Delta14-sterol reductase activity"/>
    <property type="evidence" value="ECO:0007669"/>
    <property type="project" value="TreeGrafter"/>
</dbReference>
<feature type="transmembrane region" description="Helical" evidence="16">
    <location>
        <begin position="190"/>
        <end position="210"/>
    </location>
</feature>
<evidence type="ECO:0000256" key="4">
    <source>
        <dbReference type="ARBA" id="ARBA00022516"/>
    </source>
</evidence>
<evidence type="ECO:0000256" key="13">
    <source>
        <dbReference type="ARBA" id="ARBA00023166"/>
    </source>
</evidence>
<evidence type="ECO:0000313" key="18">
    <source>
        <dbReference type="Proteomes" id="UP000678393"/>
    </source>
</evidence>
<dbReference type="PROSITE" id="PS01017">
    <property type="entry name" value="STEROL_REDUCT_1"/>
    <property type="match status" value="1"/>
</dbReference>
<feature type="transmembrane region" description="Helical" evidence="16">
    <location>
        <begin position="155"/>
        <end position="178"/>
    </location>
</feature>
<feature type="non-terminal residue" evidence="17">
    <location>
        <position position="510"/>
    </location>
</feature>
<keyword evidence="5 16" id="KW-0812">Transmembrane</keyword>
<dbReference type="OrthoDB" id="5326588at2759"/>
<protein>
    <submittedName>
        <fullName evidence="17">Uncharacterized protein</fullName>
    </submittedName>
</protein>
<evidence type="ECO:0000313" key="17">
    <source>
        <dbReference type="EMBL" id="CAG5116650.1"/>
    </source>
</evidence>
<feature type="transmembrane region" description="Helical" evidence="16">
    <location>
        <begin position="342"/>
        <end position="365"/>
    </location>
</feature>
<keyword evidence="12 16" id="KW-0472">Membrane</keyword>
<feature type="transmembrane region" description="Helical" evidence="16">
    <location>
        <begin position="457"/>
        <end position="477"/>
    </location>
</feature>
<feature type="region of interest" description="Disordered" evidence="15">
    <location>
        <begin position="1"/>
        <end position="24"/>
    </location>
</feature>
<evidence type="ECO:0000256" key="1">
    <source>
        <dbReference type="ARBA" id="ARBA00004141"/>
    </source>
</evidence>
<evidence type="ECO:0000256" key="14">
    <source>
        <dbReference type="ARBA" id="ARBA00023221"/>
    </source>
</evidence>
<keyword evidence="8 16" id="KW-1133">Transmembrane helix</keyword>
<evidence type="ECO:0000256" key="5">
    <source>
        <dbReference type="ARBA" id="ARBA00022692"/>
    </source>
</evidence>
<keyword evidence="13" id="KW-1207">Sterol metabolism</keyword>
<comment type="pathway">
    <text evidence="2">Steroid biosynthesis; cholesterol biosynthesis.</text>
</comment>
<keyword evidence="6" id="KW-0153">Cholesterol metabolism</keyword>
<dbReference type="GO" id="GO:0005789">
    <property type="term" value="C:endoplasmic reticulum membrane"/>
    <property type="evidence" value="ECO:0007669"/>
    <property type="project" value="TreeGrafter"/>
</dbReference>
<dbReference type="PANTHER" id="PTHR21257:SF52">
    <property type="entry name" value="DELTA(14)-STEROL REDUCTASE TM7SF2"/>
    <property type="match status" value="1"/>
</dbReference>
<evidence type="ECO:0000256" key="12">
    <source>
        <dbReference type="ARBA" id="ARBA00023136"/>
    </source>
</evidence>
<dbReference type="Pfam" id="PF01222">
    <property type="entry name" value="ERG4_ERG24"/>
    <property type="match status" value="1"/>
</dbReference>
<evidence type="ECO:0000256" key="11">
    <source>
        <dbReference type="ARBA" id="ARBA00023098"/>
    </source>
</evidence>
<keyword evidence="6" id="KW-0152">Cholesterol biosynthesis</keyword>
<organism evidence="17 18">
    <name type="scientific">Candidula unifasciata</name>
    <dbReference type="NCBI Taxonomy" id="100452"/>
    <lineage>
        <taxon>Eukaryota</taxon>
        <taxon>Metazoa</taxon>
        <taxon>Spiralia</taxon>
        <taxon>Lophotrochozoa</taxon>
        <taxon>Mollusca</taxon>
        <taxon>Gastropoda</taxon>
        <taxon>Heterobranchia</taxon>
        <taxon>Euthyneura</taxon>
        <taxon>Panpulmonata</taxon>
        <taxon>Eupulmonata</taxon>
        <taxon>Stylommatophora</taxon>
        <taxon>Helicina</taxon>
        <taxon>Helicoidea</taxon>
        <taxon>Geomitridae</taxon>
        <taxon>Candidula</taxon>
    </lineage>
</organism>
<dbReference type="GO" id="GO:0005637">
    <property type="term" value="C:nuclear inner membrane"/>
    <property type="evidence" value="ECO:0007669"/>
    <property type="project" value="TreeGrafter"/>
</dbReference>
<feature type="transmembrane region" description="Helical" evidence="16">
    <location>
        <begin position="222"/>
        <end position="242"/>
    </location>
</feature>
<dbReference type="Proteomes" id="UP000678393">
    <property type="component" value="Unassembled WGS sequence"/>
</dbReference>
<keyword evidence="7" id="KW-0752">Steroid biosynthesis</keyword>
<dbReference type="EMBL" id="CAJHNH020000281">
    <property type="protein sequence ID" value="CAG5116650.1"/>
    <property type="molecule type" value="Genomic_DNA"/>
</dbReference>
<evidence type="ECO:0000256" key="2">
    <source>
        <dbReference type="ARBA" id="ARBA00004770"/>
    </source>
</evidence>
<feature type="compositionally biased region" description="Polar residues" evidence="15">
    <location>
        <begin position="8"/>
        <end position="17"/>
    </location>
</feature>
<evidence type="ECO:0000256" key="9">
    <source>
        <dbReference type="ARBA" id="ARBA00023002"/>
    </source>
</evidence>
<dbReference type="InterPro" id="IPR018083">
    <property type="entry name" value="Sterol_reductase_CS"/>
</dbReference>
<dbReference type="PANTHER" id="PTHR21257">
    <property type="entry name" value="DELTA(14)-STEROL REDUCTASE"/>
    <property type="match status" value="1"/>
</dbReference>
<feature type="transmembrane region" description="Helical" evidence="16">
    <location>
        <begin position="377"/>
        <end position="396"/>
    </location>
</feature>
<evidence type="ECO:0000256" key="15">
    <source>
        <dbReference type="SAM" id="MobiDB-lite"/>
    </source>
</evidence>
<keyword evidence="11" id="KW-0443">Lipid metabolism</keyword>
<comment type="subcellular location">
    <subcellularLocation>
        <location evidence="1">Membrane</location>
        <topology evidence="1">Multi-pass membrane protein</topology>
    </subcellularLocation>
</comment>